<evidence type="ECO:0000313" key="3">
    <source>
        <dbReference type="Proteomes" id="UP000078541"/>
    </source>
</evidence>
<feature type="compositionally biased region" description="Polar residues" evidence="1">
    <location>
        <begin position="635"/>
        <end position="649"/>
    </location>
</feature>
<feature type="region of interest" description="Disordered" evidence="1">
    <location>
        <begin position="720"/>
        <end position="745"/>
    </location>
</feature>
<dbReference type="Proteomes" id="UP000078541">
    <property type="component" value="Unassembled WGS sequence"/>
</dbReference>
<keyword evidence="3" id="KW-1185">Reference proteome</keyword>
<feature type="region of interest" description="Disordered" evidence="1">
    <location>
        <begin position="918"/>
        <end position="937"/>
    </location>
</feature>
<feature type="region of interest" description="Disordered" evidence="1">
    <location>
        <begin position="631"/>
        <end position="665"/>
    </location>
</feature>
<name>A0A195EUM0_9HYME</name>
<evidence type="ECO:0000313" key="2">
    <source>
        <dbReference type="EMBL" id="KYN31943.1"/>
    </source>
</evidence>
<reference evidence="2 3" key="1">
    <citation type="submission" date="2016-03" db="EMBL/GenBank/DDBJ databases">
        <title>Trachymyrmex septentrionalis WGS genome.</title>
        <authorList>
            <person name="Nygaard S."/>
            <person name="Hu H."/>
            <person name="Boomsma J."/>
            <person name="Zhang G."/>
        </authorList>
    </citation>
    <scope>NUCLEOTIDE SEQUENCE [LARGE SCALE GENOMIC DNA]</scope>
    <source>
        <strain evidence="2">Tsep2-gDNA-1</strain>
        <tissue evidence="2">Whole body</tissue>
    </source>
</reference>
<protein>
    <submittedName>
        <fullName evidence="2">Uncharacterized protein</fullName>
    </submittedName>
</protein>
<dbReference type="EMBL" id="KQ981958">
    <property type="protein sequence ID" value="KYN31943.1"/>
    <property type="molecule type" value="Genomic_DNA"/>
</dbReference>
<gene>
    <name evidence="2" type="ORF">ALC56_13696</name>
</gene>
<evidence type="ECO:0000256" key="1">
    <source>
        <dbReference type="SAM" id="MobiDB-lite"/>
    </source>
</evidence>
<dbReference type="AlphaFoldDB" id="A0A195EUM0"/>
<sequence length="973" mass="109012">MDRARSFGHSPQRSKLIALFMKQRTTAMRLGTLLPTSFCGLKQPKPLYTPTHTARSIGINFWSGAHYDHVLVILLYNPGNSFSLTGTRKPAGTYGRTVAVRSMKCNSTGATNGIKFQGISFVTEGGDKTVDSTHRSRARLIAARVGDYARGTVARSGLGNYPSSTSLCPATPQTQLPPFGILMRYTEPSTPSRPRATHRRRCHHAQQLIQPEIPTAELLTNLPQDGKKSRRYKNSPFLYSDATYNVRDFISQEDNESLDESYGDGPSNEICAFKLDQRKIDELANDYSETCVSSSRESAIQKESCKETVKNDRTLSKNEDESQCKSKRKRKTRRKIPDGVIINLSNNVYGISRGDIKISIISKHNLVPEMKFVAVPRKQYSTWNCSPRKAMKKIIDNSILTVLCSENGNKVKKTRKRLTKRKYSNYSRKSMNNTLHKNANTTISASKKFKNTLNGQQMLHVKNNMQSLCTPHEILDSMQCCHHDNTVVDIDNVRYPILNTDETCVDTGKCTTNYCCSIFNDTHQEYHICDREDYNTDGSDFNAEMQADWMAECFYPECTRTKRCRCFYDSNECDSNINMQHDRCPLMSRTARLFENSALPKKHQREEVERLESDIALEFATEADEYSPDGVGRCTNCNGEKGSSTSTSRKLADEPSGNVTDLHDSRPVDASLCEIDTCSGKSGWRTTTTTTTTMVRGETTVSDGVAQIALLRNRRVQTSIPGKKADPPAEWIQSGNGTPLKLTDDSCPIARKRRDKEAQEPGNGRSNVTCCKVPQMFHRSQTKSDNINADGKHHETSDYSLWTSLQMGKIWSQVHDACKNVVKLAATSVGRVVKDARKSERSQKNPVEVVDATLVESTSSCAGKICGETCRKNLMRSKSEEKTEVRQERTIGDVGKYHGDTKASMRKDSRTIAPTRHNMQKHAYQSARKEESGESCANYSGTINSDQSSTHLPVALTESSKLVTYIQQKHAHI</sequence>
<organism evidence="2 3">
    <name type="scientific">Trachymyrmex septentrionalis</name>
    <dbReference type="NCBI Taxonomy" id="34720"/>
    <lineage>
        <taxon>Eukaryota</taxon>
        <taxon>Metazoa</taxon>
        <taxon>Ecdysozoa</taxon>
        <taxon>Arthropoda</taxon>
        <taxon>Hexapoda</taxon>
        <taxon>Insecta</taxon>
        <taxon>Pterygota</taxon>
        <taxon>Neoptera</taxon>
        <taxon>Endopterygota</taxon>
        <taxon>Hymenoptera</taxon>
        <taxon>Apocrita</taxon>
        <taxon>Aculeata</taxon>
        <taxon>Formicoidea</taxon>
        <taxon>Formicidae</taxon>
        <taxon>Myrmicinae</taxon>
        <taxon>Trachymyrmex</taxon>
    </lineage>
</organism>
<proteinExistence type="predicted"/>
<feature type="compositionally biased region" description="Basic and acidic residues" evidence="1">
    <location>
        <begin position="305"/>
        <end position="324"/>
    </location>
</feature>
<accession>A0A195EUM0</accession>
<feature type="region of interest" description="Disordered" evidence="1">
    <location>
        <begin position="305"/>
        <end position="332"/>
    </location>
</feature>